<proteinExistence type="predicted"/>
<feature type="non-terminal residue" evidence="1">
    <location>
        <position position="39"/>
    </location>
</feature>
<reference evidence="1 2" key="1">
    <citation type="journal article" date="2019" name="PLoS ONE">
        <title>Genomic analyses reveal an absence of contemporary introgressive admixture between fin whales and blue whales, despite known hybrids.</title>
        <authorList>
            <person name="Westbury M.V."/>
            <person name="Petersen B."/>
            <person name="Lorenzen E.D."/>
        </authorList>
    </citation>
    <scope>NUCLEOTIDE SEQUENCE [LARGE SCALE GENOMIC DNA]</scope>
    <source>
        <strain evidence="1">FinWhale-01</strain>
    </source>
</reference>
<evidence type="ECO:0000313" key="1">
    <source>
        <dbReference type="EMBL" id="KAB0399674.1"/>
    </source>
</evidence>
<dbReference type="EMBL" id="SGJD01001495">
    <property type="protein sequence ID" value="KAB0399674.1"/>
    <property type="molecule type" value="Genomic_DNA"/>
</dbReference>
<dbReference type="Proteomes" id="UP000437017">
    <property type="component" value="Unassembled WGS sequence"/>
</dbReference>
<gene>
    <name evidence="1" type="ORF">E2I00_002171</name>
</gene>
<organism evidence="1 2">
    <name type="scientific">Balaenoptera physalus</name>
    <name type="common">Fin whale</name>
    <name type="synonym">Balaena physalus</name>
    <dbReference type="NCBI Taxonomy" id="9770"/>
    <lineage>
        <taxon>Eukaryota</taxon>
        <taxon>Metazoa</taxon>
        <taxon>Chordata</taxon>
        <taxon>Craniata</taxon>
        <taxon>Vertebrata</taxon>
        <taxon>Euteleostomi</taxon>
        <taxon>Mammalia</taxon>
        <taxon>Eutheria</taxon>
        <taxon>Laurasiatheria</taxon>
        <taxon>Artiodactyla</taxon>
        <taxon>Whippomorpha</taxon>
        <taxon>Cetacea</taxon>
        <taxon>Mysticeti</taxon>
        <taxon>Balaenopteridae</taxon>
        <taxon>Balaenoptera</taxon>
    </lineage>
</organism>
<comment type="caution">
    <text evidence="1">The sequence shown here is derived from an EMBL/GenBank/DDBJ whole genome shotgun (WGS) entry which is preliminary data.</text>
</comment>
<evidence type="ECO:0000313" key="2">
    <source>
        <dbReference type="Proteomes" id="UP000437017"/>
    </source>
</evidence>
<accession>A0A643CHS0</accession>
<dbReference type="AlphaFoldDB" id="A0A643CHS0"/>
<sequence>MNQIFSYLNFLHCQKIIATPQKYLVKKILMKLLSFWETS</sequence>
<protein>
    <submittedName>
        <fullName evidence="1">Uncharacterized protein</fullName>
    </submittedName>
</protein>
<name>A0A643CHS0_BALPH</name>
<keyword evidence="2" id="KW-1185">Reference proteome</keyword>